<organism evidence="1 2">
    <name type="scientific">Candidatus Falkowbacteria bacterium CG10_big_fil_rev_8_21_14_0_10_37_14</name>
    <dbReference type="NCBI Taxonomy" id="1974561"/>
    <lineage>
        <taxon>Bacteria</taxon>
        <taxon>Candidatus Falkowiibacteriota</taxon>
    </lineage>
</organism>
<protein>
    <submittedName>
        <fullName evidence="1">Uncharacterized protein</fullName>
    </submittedName>
</protein>
<sequence>MKTIYVLLVLLLLWSTTGWSQIKLTSDPQVEEDLMIMPESWFIELNYHNVFDDNFSSDAITGDAGWYIITNQDASWPGIWDDALLDIGPIVGLKMNSGIESDQKYSENIILWTIGTSLRLRYSLSQLTLNLQGGQLIGKFNHLTGFERVRKDAVWSAEIIYESNAGRLQGQFWLTAWQMRLIGSTPWSPQVPLDWGFNELTHNVGEGATNTYSVHASASLDIFDIPMSDIILLPISIKGSGGKYNENIKYFGLGFGLGVLVNNRPAVGLYLEKLWGWDNSKFDNWNLNFKFHLSFFETIWWNTTGGY</sequence>
<evidence type="ECO:0000313" key="1">
    <source>
        <dbReference type="EMBL" id="PIT95741.1"/>
    </source>
</evidence>
<reference evidence="2" key="1">
    <citation type="submission" date="2017-09" db="EMBL/GenBank/DDBJ databases">
        <title>Depth-based differentiation of microbial function through sediment-hosted aquifers and enrichment of novel symbionts in the deep terrestrial subsurface.</title>
        <authorList>
            <person name="Probst A.J."/>
            <person name="Ladd B."/>
            <person name="Jarett J.K."/>
            <person name="Geller-Mcgrath D.E."/>
            <person name="Sieber C.M.K."/>
            <person name="Emerson J.B."/>
            <person name="Anantharaman K."/>
            <person name="Thomas B.C."/>
            <person name="Malmstrom R."/>
            <person name="Stieglmeier M."/>
            <person name="Klingl A."/>
            <person name="Woyke T."/>
            <person name="Ryan C.M."/>
            <person name="Banfield J.F."/>
        </authorList>
    </citation>
    <scope>NUCLEOTIDE SEQUENCE [LARGE SCALE GENOMIC DNA]</scope>
</reference>
<gene>
    <name evidence="1" type="ORF">COT94_04095</name>
</gene>
<name>A0A2M6WSJ2_9BACT</name>
<dbReference type="Proteomes" id="UP000228533">
    <property type="component" value="Unassembled WGS sequence"/>
</dbReference>
<proteinExistence type="predicted"/>
<comment type="caution">
    <text evidence="1">The sequence shown here is derived from an EMBL/GenBank/DDBJ whole genome shotgun (WGS) entry which is preliminary data.</text>
</comment>
<evidence type="ECO:0000313" key="2">
    <source>
        <dbReference type="Proteomes" id="UP000228533"/>
    </source>
</evidence>
<accession>A0A2M6WSJ2</accession>
<dbReference type="EMBL" id="PFAM01000023">
    <property type="protein sequence ID" value="PIT95741.1"/>
    <property type="molecule type" value="Genomic_DNA"/>
</dbReference>
<dbReference type="AlphaFoldDB" id="A0A2M6WSJ2"/>